<evidence type="ECO:0000313" key="3">
    <source>
        <dbReference type="EMBL" id="KAF6201375.1"/>
    </source>
</evidence>
<feature type="compositionally biased region" description="Acidic residues" evidence="1">
    <location>
        <begin position="150"/>
        <end position="171"/>
    </location>
</feature>
<organism evidence="3 4">
    <name type="scientific">Apolygus lucorum</name>
    <name type="common">Small green plant bug</name>
    <name type="synonym">Lygocoris lucorum</name>
    <dbReference type="NCBI Taxonomy" id="248454"/>
    <lineage>
        <taxon>Eukaryota</taxon>
        <taxon>Metazoa</taxon>
        <taxon>Ecdysozoa</taxon>
        <taxon>Arthropoda</taxon>
        <taxon>Hexapoda</taxon>
        <taxon>Insecta</taxon>
        <taxon>Pterygota</taxon>
        <taxon>Neoptera</taxon>
        <taxon>Paraneoptera</taxon>
        <taxon>Hemiptera</taxon>
        <taxon>Heteroptera</taxon>
        <taxon>Panheteroptera</taxon>
        <taxon>Cimicomorpha</taxon>
        <taxon>Miridae</taxon>
        <taxon>Mirini</taxon>
        <taxon>Apolygus</taxon>
    </lineage>
</organism>
<evidence type="ECO:0000256" key="2">
    <source>
        <dbReference type="SAM" id="SignalP"/>
    </source>
</evidence>
<keyword evidence="4" id="KW-1185">Reference proteome</keyword>
<protein>
    <submittedName>
        <fullName evidence="3">Uncharacterized protein</fullName>
    </submittedName>
</protein>
<dbReference type="AlphaFoldDB" id="A0A6A4J570"/>
<feature type="region of interest" description="Disordered" evidence="1">
    <location>
        <begin position="139"/>
        <end position="273"/>
    </location>
</feature>
<sequence length="273" mass="30725">MQPRLAVLAVAAASFQFVVTSSQEKCDVYGALVRKPGRLCICSQAGFVRCKPRRGGRFLICVLDLSQLGSDIHDLLKRVGDQKRVFRDYIFGAKTSTSKPTIDDDFDPPDFTMTKRPAIGGGIGDDRVHMGNALEHDTNYRDIDVGGGHDDDDGDDNHDVDEGEYLDGDEETERKMSHKPKKLPAKTGLKNHLNQTARTAFPRIHRKRRNHLDVNTSTRRERARSLVKGNKKKNKLSKTKLKSRHYNKAGTRKAKFSGAKSKNSSKKRHRKRS</sequence>
<evidence type="ECO:0000256" key="1">
    <source>
        <dbReference type="SAM" id="MobiDB-lite"/>
    </source>
</evidence>
<feature type="compositionally biased region" description="Basic and acidic residues" evidence="1">
    <location>
        <begin position="139"/>
        <end position="149"/>
    </location>
</feature>
<feature type="signal peptide" evidence="2">
    <location>
        <begin position="1"/>
        <end position="22"/>
    </location>
</feature>
<reference evidence="3" key="1">
    <citation type="journal article" date="2021" name="Mol. Ecol. Resour.">
        <title>Apolygus lucorum genome provides insights into omnivorousness and mesophyll feeding.</title>
        <authorList>
            <person name="Liu Y."/>
            <person name="Liu H."/>
            <person name="Wang H."/>
            <person name="Huang T."/>
            <person name="Liu B."/>
            <person name="Yang B."/>
            <person name="Yin L."/>
            <person name="Li B."/>
            <person name="Zhang Y."/>
            <person name="Zhang S."/>
            <person name="Jiang F."/>
            <person name="Zhang X."/>
            <person name="Ren Y."/>
            <person name="Wang B."/>
            <person name="Wang S."/>
            <person name="Lu Y."/>
            <person name="Wu K."/>
            <person name="Fan W."/>
            <person name="Wang G."/>
        </authorList>
    </citation>
    <scope>NUCLEOTIDE SEQUENCE</scope>
    <source>
        <strain evidence="3">12Hb</strain>
    </source>
</reference>
<keyword evidence="2" id="KW-0732">Signal</keyword>
<name>A0A6A4J570_APOLU</name>
<evidence type="ECO:0000313" key="4">
    <source>
        <dbReference type="Proteomes" id="UP000466442"/>
    </source>
</evidence>
<feature type="region of interest" description="Disordered" evidence="1">
    <location>
        <begin position="101"/>
        <end position="124"/>
    </location>
</feature>
<gene>
    <name evidence="3" type="ORF">GE061_005823</name>
</gene>
<proteinExistence type="predicted"/>
<comment type="caution">
    <text evidence="3">The sequence shown here is derived from an EMBL/GenBank/DDBJ whole genome shotgun (WGS) entry which is preliminary data.</text>
</comment>
<feature type="chain" id="PRO_5043310529" evidence="2">
    <location>
        <begin position="23"/>
        <end position="273"/>
    </location>
</feature>
<accession>A0A6A4J570</accession>
<feature type="compositionally biased region" description="Basic residues" evidence="1">
    <location>
        <begin position="229"/>
        <end position="255"/>
    </location>
</feature>
<dbReference type="EMBL" id="WIXP02000013">
    <property type="protein sequence ID" value="KAF6201375.1"/>
    <property type="molecule type" value="Genomic_DNA"/>
</dbReference>
<feature type="compositionally biased region" description="Basic residues" evidence="1">
    <location>
        <begin position="263"/>
        <end position="273"/>
    </location>
</feature>
<dbReference type="Proteomes" id="UP000466442">
    <property type="component" value="Unassembled WGS sequence"/>
</dbReference>